<protein>
    <submittedName>
        <fullName evidence="1">Uncharacterized protein</fullName>
    </submittedName>
</protein>
<gene>
    <name evidence="1" type="ORF">Taro_041863</name>
</gene>
<dbReference type="EMBL" id="NMUH01004266">
    <property type="protein sequence ID" value="MQM09004.1"/>
    <property type="molecule type" value="Genomic_DNA"/>
</dbReference>
<evidence type="ECO:0000313" key="2">
    <source>
        <dbReference type="Proteomes" id="UP000652761"/>
    </source>
</evidence>
<name>A0A843WYE3_COLES</name>
<organism evidence="1 2">
    <name type="scientific">Colocasia esculenta</name>
    <name type="common">Wild taro</name>
    <name type="synonym">Arum esculentum</name>
    <dbReference type="NCBI Taxonomy" id="4460"/>
    <lineage>
        <taxon>Eukaryota</taxon>
        <taxon>Viridiplantae</taxon>
        <taxon>Streptophyta</taxon>
        <taxon>Embryophyta</taxon>
        <taxon>Tracheophyta</taxon>
        <taxon>Spermatophyta</taxon>
        <taxon>Magnoliopsida</taxon>
        <taxon>Liliopsida</taxon>
        <taxon>Araceae</taxon>
        <taxon>Aroideae</taxon>
        <taxon>Colocasieae</taxon>
        <taxon>Colocasia</taxon>
    </lineage>
</organism>
<comment type="caution">
    <text evidence="1">The sequence shown here is derived from an EMBL/GenBank/DDBJ whole genome shotgun (WGS) entry which is preliminary data.</text>
</comment>
<keyword evidence="2" id="KW-1185">Reference proteome</keyword>
<dbReference type="AlphaFoldDB" id="A0A843WYE3"/>
<reference evidence="1" key="1">
    <citation type="submission" date="2017-07" db="EMBL/GenBank/DDBJ databases">
        <title>Taro Niue Genome Assembly and Annotation.</title>
        <authorList>
            <person name="Atibalentja N."/>
            <person name="Keating K."/>
            <person name="Fields C.J."/>
        </authorList>
    </citation>
    <scope>NUCLEOTIDE SEQUENCE</scope>
    <source>
        <strain evidence="1">Niue_2</strain>
        <tissue evidence="1">Leaf</tissue>
    </source>
</reference>
<sequence length="110" mass="12249">MSTVRGGSACGPLTLWRFEEAMLAVRHRSHLVVPWSRQVLPRTLCHFWWRFFPGVLCVRFGPPLCCPCSSKCPEHCFRYVPDSVGFCGSRVCGPTSVGGRGVVLFSFATL</sequence>
<dbReference type="Proteomes" id="UP000652761">
    <property type="component" value="Unassembled WGS sequence"/>
</dbReference>
<accession>A0A843WYE3</accession>
<proteinExistence type="predicted"/>
<evidence type="ECO:0000313" key="1">
    <source>
        <dbReference type="EMBL" id="MQM09004.1"/>
    </source>
</evidence>